<keyword evidence="2" id="KW-1185">Reference proteome</keyword>
<dbReference type="Proteomes" id="UP000586042">
    <property type="component" value="Unassembled WGS sequence"/>
</dbReference>
<organism evidence="1 2">
    <name type="scientific">Nonomuraea montanisoli</name>
    <dbReference type="NCBI Taxonomy" id="2741721"/>
    <lineage>
        <taxon>Bacteria</taxon>
        <taxon>Bacillati</taxon>
        <taxon>Actinomycetota</taxon>
        <taxon>Actinomycetes</taxon>
        <taxon>Streptosporangiales</taxon>
        <taxon>Streptosporangiaceae</taxon>
        <taxon>Nonomuraea</taxon>
    </lineage>
</organism>
<protein>
    <submittedName>
        <fullName evidence="1">Uncharacterized protein</fullName>
    </submittedName>
</protein>
<evidence type="ECO:0000313" key="1">
    <source>
        <dbReference type="EMBL" id="NUW34818.1"/>
    </source>
</evidence>
<accession>A0A7Y6M4I1</accession>
<reference evidence="1 2" key="1">
    <citation type="submission" date="2020-06" db="EMBL/GenBank/DDBJ databases">
        <title>Nonomuraea sp. SMC257, a novel actinomycete isolated from soil.</title>
        <authorList>
            <person name="Chanama M."/>
        </authorList>
    </citation>
    <scope>NUCLEOTIDE SEQUENCE [LARGE SCALE GENOMIC DNA]</scope>
    <source>
        <strain evidence="1 2">SMC257</strain>
    </source>
</reference>
<dbReference type="RefSeq" id="WP_175592281.1">
    <property type="nucleotide sequence ID" value="NZ_JABWGN010000010.1"/>
</dbReference>
<dbReference type="AlphaFoldDB" id="A0A7Y6M4I1"/>
<dbReference type="EMBL" id="JABWGN010000010">
    <property type="protein sequence ID" value="NUW34818.1"/>
    <property type="molecule type" value="Genomic_DNA"/>
</dbReference>
<gene>
    <name evidence="1" type="ORF">HTZ77_25800</name>
</gene>
<name>A0A7Y6M4I1_9ACTN</name>
<proteinExistence type="predicted"/>
<evidence type="ECO:0000313" key="2">
    <source>
        <dbReference type="Proteomes" id="UP000586042"/>
    </source>
</evidence>
<comment type="caution">
    <text evidence="1">The sequence shown here is derived from an EMBL/GenBank/DDBJ whole genome shotgun (WGS) entry which is preliminary data.</text>
</comment>
<sequence>MAQRIRAGATTRGEGWKPYNGGHGIYIDVDTSDARFPTTPFYFTSIGGKSEQWALVGPSAVYFPKPDGFRVYVRWSDGSALTPARAKDNEWYINWIGFVHVDE</sequence>